<gene>
    <name evidence="1" type="ORF">CYNAS_LOCUS323</name>
</gene>
<name>A0AA36GJ96_CYLNA</name>
<dbReference type="AlphaFoldDB" id="A0AA36GJ96"/>
<accession>A0AA36GJ96</accession>
<reference evidence="1" key="1">
    <citation type="submission" date="2023-07" db="EMBL/GenBank/DDBJ databases">
        <authorList>
            <consortium name="CYATHOMIX"/>
        </authorList>
    </citation>
    <scope>NUCLEOTIDE SEQUENCE</scope>
    <source>
        <strain evidence="1">N/A</strain>
    </source>
</reference>
<proteinExistence type="predicted"/>
<dbReference type="Proteomes" id="UP001176961">
    <property type="component" value="Unassembled WGS sequence"/>
</dbReference>
<evidence type="ECO:0000313" key="1">
    <source>
        <dbReference type="EMBL" id="CAJ0588340.1"/>
    </source>
</evidence>
<organism evidence="1 2">
    <name type="scientific">Cylicocyclus nassatus</name>
    <name type="common">Nematode worm</name>
    <dbReference type="NCBI Taxonomy" id="53992"/>
    <lineage>
        <taxon>Eukaryota</taxon>
        <taxon>Metazoa</taxon>
        <taxon>Ecdysozoa</taxon>
        <taxon>Nematoda</taxon>
        <taxon>Chromadorea</taxon>
        <taxon>Rhabditida</taxon>
        <taxon>Rhabditina</taxon>
        <taxon>Rhabditomorpha</taxon>
        <taxon>Strongyloidea</taxon>
        <taxon>Strongylidae</taxon>
        <taxon>Cylicocyclus</taxon>
    </lineage>
</organism>
<sequence length="94" mass="10658">MVLGETPEFEQCVSDCRKKKLRLRATPEAIYPRSCVSYIVYSVPTGAKKNKLRTTFEDCNRLCQAKVIKRLPGASDMMRATICSQECAVFPHKN</sequence>
<evidence type="ECO:0000313" key="2">
    <source>
        <dbReference type="Proteomes" id="UP001176961"/>
    </source>
</evidence>
<dbReference type="EMBL" id="CATQJL010000001">
    <property type="protein sequence ID" value="CAJ0588340.1"/>
    <property type="molecule type" value="Genomic_DNA"/>
</dbReference>
<keyword evidence="2" id="KW-1185">Reference proteome</keyword>
<protein>
    <submittedName>
        <fullName evidence="1">Uncharacterized protein</fullName>
    </submittedName>
</protein>
<comment type="caution">
    <text evidence="1">The sequence shown here is derived from an EMBL/GenBank/DDBJ whole genome shotgun (WGS) entry which is preliminary data.</text>
</comment>